<dbReference type="AlphaFoldDB" id="A0A4R9JEM8"/>
<dbReference type="OrthoDB" id="326522at2"/>
<accession>A0A4R9JEM8</accession>
<dbReference type="Proteomes" id="UP000298125">
    <property type="component" value="Unassembled WGS sequence"/>
</dbReference>
<evidence type="ECO:0000313" key="1">
    <source>
        <dbReference type="EMBL" id="TGL39006.1"/>
    </source>
</evidence>
<name>A0A4R9JEM8_9LEPT</name>
<sequence>MKDFKRKNLFKKVGIFLLSLFLLNGSDLLKNEPIICPKSYNCLTTYISPGTILLARELDLSVIWHSRPQHFDKIILLTDKSGKFIEIKIDKNVYYYKAIWNGREVLLSRFYLDTSKKLRTLSNKTVQLYDEPSPSAKTVMIIPKNIPLEVIENTHPLTQNSGYVKVNYNDKVGWVKRISLSDDEFDIRFHQMNLENLASPYTFYAKENDFKVELNIIGRGFVVSDCKIGGVECSASSRMGKSSFGMPEEAVYFDLSVNGGQSHVCEIRRVDFVGELQRLIQEDITEEELDPFINCSLNDGESEEEKSDELE</sequence>
<gene>
    <name evidence="1" type="ORF">EHQ49_11605</name>
</gene>
<organism evidence="1 2">
    <name type="scientific">Leptospira perdikensis</name>
    <dbReference type="NCBI Taxonomy" id="2484948"/>
    <lineage>
        <taxon>Bacteria</taxon>
        <taxon>Pseudomonadati</taxon>
        <taxon>Spirochaetota</taxon>
        <taxon>Spirochaetia</taxon>
        <taxon>Leptospirales</taxon>
        <taxon>Leptospiraceae</taxon>
        <taxon>Leptospira</taxon>
    </lineage>
</organism>
<protein>
    <submittedName>
        <fullName evidence="1">SH3 domain-containing protein</fullName>
    </submittedName>
</protein>
<keyword evidence="2" id="KW-1185">Reference proteome</keyword>
<dbReference type="Gene3D" id="2.30.30.40">
    <property type="entry name" value="SH3 Domains"/>
    <property type="match status" value="1"/>
</dbReference>
<dbReference type="RefSeq" id="WP_135579557.1">
    <property type="nucleotide sequence ID" value="NZ_RQGA01000013.1"/>
</dbReference>
<comment type="caution">
    <text evidence="1">The sequence shown here is derived from an EMBL/GenBank/DDBJ whole genome shotgun (WGS) entry which is preliminary data.</text>
</comment>
<dbReference type="EMBL" id="RQGA01000013">
    <property type="protein sequence ID" value="TGL39006.1"/>
    <property type="molecule type" value="Genomic_DNA"/>
</dbReference>
<proteinExistence type="predicted"/>
<evidence type="ECO:0000313" key="2">
    <source>
        <dbReference type="Proteomes" id="UP000298125"/>
    </source>
</evidence>
<reference evidence="1" key="1">
    <citation type="journal article" date="2019" name="PLoS Negl. Trop. Dis.">
        <title>Revisiting the worldwide diversity of Leptospira species in the environment.</title>
        <authorList>
            <person name="Vincent A.T."/>
            <person name="Schiettekatte O."/>
            <person name="Bourhy P."/>
            <person name="Veyrier F.J."/>
            <person name="Picardeau M."/>
        </authorList>
    </citation>
    <scope>NUCLEOTIDE SEQUENCE [LARGE SCALE GENOMIC DNA]</scope>
    <source>
        <strain evidence="1">201702692</strain>
    </source>
</reference>